<proteinExistence type="predicted"/>
<accession>A0ABQ9IM68</accession>
<organism evidence="2 3">
    <name type="scientific">Dryococelus australis</name>
    <dbReference type="NCBI Taxonomy" id="614101"/>
    <lineage>
        <taxon>Eukaryota</taxon>
        <taxon>Metazoa</taxon>
        <taxon>Ecdysozoa</taxon>
        <taxon>Arthropoda</taxon>
        <taxon>Hexapoda</taxon>
        <taxon>Insecta</taxon>
        <taxon>Pterygota</taxon>
        <taxon>Neoptera</taxon>
        <taxon>Polyneoptera</taxon>
        <taxon>Phasmatodea</taxon>
        <taxon>Verophasmatodea</taxon>
        <taxon>Anareolatae</taxon>
        <taxon>Phasmatidae</taxon>
        <taxon>Eurycanthinae</taxon>
        <taxon>Dryococelus</taxon>
    </lineage>
</organism>
<protein>
    <submittedName>
        <fullName evidence="2">Uncharacterized protein</fullName>
    </submittedName>
</protein>
<gene>
    <name evidence="2" type="ORF">PR048_003127</name>
</gene>
<dbReference type="EMBL" id="JARBHB010000001">
    <property type="protein sequence ID" value="KAJ8897777.1"/>
    <property type="molecule type" value="Genomic_DNA"/>
</dbReference>
<dbReference type="Proteomes" id="UP001159363">
    <property type="component" value="Chromosome 1"/>
</dbReference>
<feature type="compositionally biased region" description="Basic and acidic residues" evidence="1">
    <location>
        <begin position="521"/>
        <end position="546"/>
    </location>
</feature>
<comment type="caution">
    <text evidence="2">The sequence shown here is derived from an EMBL/GenBank/DDBJ whole genome shotgun (WGS) entry which is preliminary data.</text>
</comment>
<reference evidence="2 3" key="1">
    <citation type="submission" date="2023-02" db="EMBL/GenBank/DDBJ databases">
        <title>LHISI_Scaffold_Assembly.</title>
        <authorList>
            <person name="Stuart O.P."/>
            <person name="Cleave R."/>
            <person name="Magrath M.J.L."/>
            <person name="Mikheyev A.S."/>
        </authorList>
    </citation>
    <scope>NUCLEOTIDE SEQUENCE [LARGE SCALE GENOMIC DNA]</scope>
    <source>
        <strain evidence="2">Daus_M_001</strain>
        <tissue evidence="2">Leg muscle</tissue>
    </source>
</reference>
<evidence type="ECO:0000313" key="3">
    <source>
        <dbReference type="Proteomes" id="UP001159363"/>
    </source>
</evidence>
<keyword evidence="3" id="KW-1185">Reference proteome</keyword>
<sequence>MVLYIWDRGEQTYKLEMGPYSCRNFLGDLLLQRSTYEMNLEIISFLHKVLYPDFKTLNTGVALDTATELTPVASSLCTRALAFTCKSSMDSVSATSTPASFSIRSRDTLDNFWSQAGDLLLGQWQSDPEQEIALTPIQGARKPRYPAYWLAELTTQSIVPRSAASMRSTAPSCLTLGRRAGSHLVQCWYSVLLLMSTPMATMSNEAARPGLHRNQSFNLTDVNSRWRRPFSLFINSFLVVATGAPYALKLQCDWPGTRAGMEPATRSASIPLPYPRASEAHYFKGITENLRSTLLRAHEEGLNKWLYTPLYEPGSTPAQSEKAFQAEAPTTAGVSEGAFHDWPATRGGRYIGCAAVVIRIARHSLRHQVRGTVQSAELYKSDVTVPRVTSRGRSLSRDGWYHRVEDQRSAAANQATSVLIAQPCSGNTEHTLRPAEQRARSFLAETPSGQDGATTILRADEGEEGEYGAAPECKKKRRGVTGDSRENPPTSEIFPLDSHKRKSGTDLDVSGARFPLVGRAQKKDVGGNSFRDRRPESRRPPRDLRDWRENNLAMKKIFQRAVSSKISRTPRRNALTTLDFCNILQSRNSSNPLEQLGFCAITEITTVKCRWVERGVRDQCDNRMEWFRLSTAMGSHFLPKGWLVEPRFRLRCDSGQAVPLIALQAIKQNSAATNPALLAALIGYCGHRRFPNCHDMSLDGAQRRLWSAYSLSLDKTTRLAGGLPERP</sequence>
<feature type="region of interest" description="Disordered" evidence="1">
    <location>
        <begin position="460"/>
        <end position="546"/>
    </location>
</feature>
<name>A0ABQ9IM68_9NEOP</name>
<evidence type="ECO:0000313" key="2">
    <source>
        <dbReference type="EMBL" id="KAJ8897777.1"/>
    </source>
</evidence>
<evidence type="ECO:0000256" key="1">
    <source>
        <dbReference type="SAM" id="MobiDB-lite"/>
    </source>
</evidence>